<dbReference type="EMBL" id="JACOGF010000012">
    <property type="protein sequence ID" value="MBC3919993.1"/>
    <property type="molecule type" value="Genomic_DNA"/>
</dbReference>
<keyword evidence="2" id="KW-1185">Reference proteome</keyword>
<protein>
    <submittedName>
        <fullName evidence="1">Uncharacterized protein</fullName>
    </submittedName>
</protein>
<name>A0ABR6ZVV1_9BURK</name>
<proteinExistence type="predicted"/>
<evidence type="ECO:0000313" key="2">
    <source>
        <dbReference type="Proteomes" id="UP000650424"/>
    </source>
</evidence>
<accession>A0ABR6ZVV1</accession>
<sequence length="70" mass="8219">MILQTAWIRERIEAAHAVYVRHPDAIGGARLYQCATEHCMAWMTPFRNVRQRTDRSMEQAYNDNLQAQNI</sequence>
<evidence type="ECO:0000313" key="1">
    <source>
        <dbReference type="EMBL" id="MBC3919993.1"/>
    </source>
</evidence>
<reference evidence="1 2" key="1">
    <citation type="submission" date="2020-08" db="EMBL/GenBank/DDBJ databases">
        <title>Novel species isolated from subtropical streams in China.</title>
        <authorList>
            <person name="Lu H."/>
        </authorList>
    </citation>
    <scope>NUCLEOTIDE SEQUENCE [LARGE SCALE GENOMIC DNA]</scope>
    <source>
        <strain evidence="1 2">CY18W</strain>
    </source>
</reference>
<dbReference type="Proteomes" id="UP000650424">
    <property type="component" value="Unassembled WGS sequence"/>
</dbReference>
<comment type="caution">
    <text evidence="1">The sequence shown here is derived from an EMBL/GenBank/DDBJ whole genome shotgun (WGS) entry which is preliminary data.</text>
</comment>
<gene>
    <name evidence="1" type="ORF">H8L32_21160</name>
</gene>
<organism evidence="1 2">
    <name type="scientific">Undibacterium hunanense</name>
    <dbReference type="NCBI Taxonomy" id="2762292"/>
    <lineage>
        <taxon>Bacteria</taxon>
        <taxon>Pseudomonadati</taxon>
        <taxon>Pseudomonadota</taxon>
        <taxon>Betaproteobacteria</taxon>
        <taxon>Burkholderiales</taxon>
        <taxon>Oxalobacteraceae</taxon>
        <taxon>Undibacterium</taxon>
    </lineage>
</organism>